<dbReference type="EMBL" id="JAVYJV010000022">
    <property type="protein sequence ID" value="KAK4340922.1"/>
    <property type="molecule type" value="Genomic_DNA"/>
</dbReference>
<accession>A0AAE1QZJ3</accession>
<proteinExistence type="predicted"/>
<evidence type="ECO:0000313" key="1">
    <source>
        <dbReference type="EMBL" id="KAK4340922.1"/>
    </source>
</evidence>
<name>A0AAE1QZJ3_9SOLA</name>
<dbReference type="Proteomes" id="UP001291623">
    <property type="component" value="Unassembled WGS sequence"/>
</dbReference>
<comment type="caution">
    <text evidence="1">The sequence shown here is derived from an EMBL/GenBank/DDBJ whole genome shotgun (WGS) entry which is preliminary data.</text>
</comment>
<reference evidence="1" key="1">
    <citation type="submission" date="2023-12" db="EMBL/GenBank/DDBJ databases">
        <title>Genome assembly of Anisodus tanguticus.</title>
        <authorList>
            <person name="Wang Y.-J."/>
        </authorList>
    </citation>
    <scope>NUCLEOTIDE SEQUENCE</scope>
    <source>
        <strain evidence="1">KB-2021</strain>
        <tissue evidence="1">Leaf</tissue>
    </source>
</reference>
<evidence type="ECO:0000313" key="2">
    <source>
        <dbReference type="Proteomes" id="UP001291623"/>
    </source>
</evidence>
<keyword evidence="2" id="KW-1185">Reference proteome</keyword>
<gene>
    <name evidence="1" type="ORF">RND71_039423</name>
</gene>
<protein>
    <submittedName>
        <fullName evidence="1">Uncharacterized protein</fullName>
    </submittedName>
</protein>
<sequence>MSMATMIELKLVNVVAYEPLVLTRCKSKPMRRTTTAATAKVVLESCFMVGGGDRGIRSVLMTSPYGRQDFSLEYLN</sequence>
<dbReference type="AlphaFoldDB" id="A0AAE1QZJ3"/>
<organism evidence="1 2">
    <name type="scientific">Anisodus tanguticus</name>
    <dbReference type="NCBI Taxonomy" id="243964"/>
    <lineage>
        <taxon>Eukaryota</taxon>
        <taxon>Viridiplantae</taxon>
        <taxon>Streptophyta</taxon>
        <taxon>Embryophyta</taxon>
        <taxon>Tracheophyta</taxon>
        <taxon>Spermatophyta</taxon>
        <taxon>Magnoliopsida</taxon>
        <taxon>eudicotyledons</taxon>
        <taxon>Gunneridae</taxon>
        <taxon>Pentapetalae</taxon>
        <taxon>asterids</taxon>
        <taxon>lamiids</taxon>
        <taxon>Solanales</taxon>
        <taxon>Solanaceae</taxon>
        <taxon>Solanoideae</taxon>
        <taxon>Hyoscyameae</taxon>
        <taxon>Anisodus</taxon>
    </lineage>
</organism>